<dbReference type="RefSeq" id="WP_153499284.1">
    <property type="nucleotide sequence ID" value="NZ_JBMZXE010000119.1"/>
</dbReference>
<dbReference type="InterPro" id="IPR002347">
    <property type="entry name" value="SDR_fam"/>
</dbReference>
<dbReference type="EMBL" id="WIRE01000001">
    <property type="protein sequence ID" value="MQX52501.1"/>
    <property type="molecule type" value="Genomic_DNA"/>
</dbReference>
<dbReference type="InterPro" id="IPR036291">
    <property type="entry name" value="NAD(P)-bd_dom_sf"/>
</dbReference>
<dbReference type="PRINTS" id="PR00080">
    <property type="entry name" value="SDRFAMILY"/>
</dbReference>
<keyword evidence="5" id="KW-1185">Reference proteome</keyword>
<organism evidence="4 5">
    <name type="scientific">Alcanivorax sediminis</name>
    <dbReference type="NCBI Taxonomy" id="2663008"/>
    <lineage>
        <taxon>Bacteria</taxon>
        <taxon>Pseudomonadati</taxon>
        <taxon>Pseudomonadota</taxon>
        <taxon>Gammaproteobacteria</taxon>
        <taxon>Oceanospirillales</taxon>
        <taxon>Alcanivoracaceae</taxon>
        <taxon>Alcanivorax</taxon>
    </lineage>
</organism>
<dbReference type="Pfam" id="PF00106">
    <property type="entry name" value="adh_short"/>
    <property type="match status" value="1"/>
</dbReference>
<reference evidence="4 5" key="1">
    <citation type="submission" date="2019-10" db="EMBL/GenBank/DDBJ databases">
        <title>Alcanivorax sp.PA15-N-34 draft genome sequence.</title>
        <authorList>
            <person name="Liao X."/>
            <person name="Shao Z."/>
        </authorList>
    </citation>
    <scope>NUCLEOTIDE SEQUENCE [LARGE SCALE GENOMIC DNA]</scope>
    <source>
        <strain evidence="4 5">PA15-N-34</strain>
    </source>
</reference>
<dbReference type="PANTHER" id="PTHR44196:SF1">
    <property type="entry name" value="DEHYDROGENASE_REDUCTASE SDR FAMILY MEMBER 7B"/>
    <property type="match status" value="1"/>
</dbReference>
<comment type="similarity">
    <text evidence="1 3">Belongs to the short-chain dehydrogenases/reductases (SDR) family.</text>
</comment>
<dbReference type="Gene3D" id="3.40.50.720">
    <property type="entry name" value="NAD(P)-binding Rossmann-like Domain"/>
    <property type="match status" value="1"/>
</dbReference>
<dbReference type="SUPFAM" id="SSF51735">
    <property type="entry name" value="NAD(P)-binding Rossmann-fold domains"/>
    <property type="match status" value="1"/>
</dbReference>
<dbReference type="PRINTS" id="PR00081">
    <property type="entry name" value="GDHRDH"/>
</dbReference>
<dbReference type="NCBIfam" id="NF006099">
    <property type="entry name" value="PRK08251.1"/>
    <property type="match status" value="1"/>
</dbReference>
<dbReference type="Proteomes" id="UP000469421">
    <property type="component" value="Unassembled WGS sequence"/>
</dbReference>
<name>A0A6N7LW33_9GAMM</name>
<proteinExistence type="inferred from homology"/>
<evidence type="ECO:0000256" key="1">
    <source>
        <dbReference type="ARBA" id="ARBA00006484"/>
    </source>
</evidence>
<evidence type="ECO:0000256" key="3">
    <source>
        <dbReference type="RuleBase" id="RU000363"/>
    </source>
</evidence>
<gene>
    <name evidence="4" type="ORF">GFN93_04530</name>
</gene>
<dbReference type="AlphaFoldDB" id="A0A6N7LW33"/>
<dbReference type="PANTHER" id="PTHR44196">
    <property type="entry name" value="DEHYDROGENASE/REDUCTASE SDR FAMILY MEMBER 7B"/>
    <property type="match status" value="1"/>
</dbReference>
<evidence type="ECO:0000313" key="4">
    <source>
        <dbReference type="EMBL" id="MQX52501.1"/>
    </source>
</evidence>
<accession>A0A6N7LW33</accession>
<keyword evidence="2" id="KW-0560">Oxidoreductase</keyword>
<dbReference type="GO" id="GO:0016491">
    <property type="term" value="F:oxidoreductase activity"/>
    <property type="evidence" value="ECO:0007669"/>
    <property type="project" value="UniProtKB-KW"/>
</dbReference>
<evidence type="ECO:0000256" key="2">
    <source>
        <dbReference type="ARBA" id="ARBA00023002"/>
    </source>
</evidence>
<comment type="caution">
    <text evidence="4">The sequence shown here is derived from an EMBL/GenBank/DDBJ whole genome shotgun (WGS) entry which is preliminary data.</text>
</comment>
<sequence length="251" mass="27345">MPIRKNILITGASSGLGEGMARIFAAKGRNLALCARRVDRLEKLKAELEAKHPDIRVLIKPLDVADYDQVFAVFDAFRTELGGIDRVIVNAGVGKGQPLGTGYFHANRQTAEVNFVAALAQMEAAMEIFRAQNSGHLVIVSSMSAMRGMKRNLTTYAATKAGVAMLAEGLQMELADTPIKVTTLFPGFIRSEINEKLKNTPFIVDTETGCKALVKNIEKEVMNAAVPAWPWAPMGVAMRNFPLRVVDKLMG</sequence>
<protein>
    <submittedName>
        <fullName evidence="4">SDR family oxidoreductase</fullName>
    </submittedName>
</protein>
<evidence type="ECO:0000313" key="5">
    <source>
        <dbReference type="Proteomes" id="UP000469421"/>
    </source>
</evidence>
<dbReference type="GO" id="GO:0016020">
    <property type="term" value="C:membrane"/>
    <property type="evidence" value="ECO:0007669"/>
    <property type="project" value="TreeGrafter"/>
</dbReference>